<name>A0AAD1AIB2_9MICO</name>
<dbReference type="EMBL" id="CP028130">
    <property type="protein sequence ID" value="AZZ56906.1"/>
    <property type="molecule type" value="Genomic_DNA"/>
</dbReference>
<dbReference type="KEGG" id="ria:C7V51_14240"/>
<reference evidence="2 3" key="1">
    <citation type="submission" date="2018-03" db="EMBL/GenBank/DDBJ databases">
        <title>Bacteriophage NCPPB3778 and a type I-E CRISPR drive the evolution of the US Biological Select Agent, Rathayibacter toxicus.</title>
        <authorList>
            <person name="Davis E.W.II."/>
            <person name="Tabima J.F."/>
            <person name="Weisberg A.J."/>
            <person name="Dantas Lopes L."/>
            <person name="Wiseman M.S."/>
            <person name="Wiseman M.S."/>
            <person name="Pupko T."/>
            <person name="Belcher M.S."/>
            <person name="Sechler A.J."/>
            <person name="Tancos M.A."/>
            <person name="Schroeder B.K."/>
            <person name="Murray T.D."/>
            <person name="Luster D.G."/>
            <person name="Schneider W.L."/>
            <person name="Rogers E."/>
            <person name="Andreote F.D."/>
            <person name="Grunwald N.J."/>
            <person name="Putnam M.L."/>
            <person name="Chang J.H."/>
        </authorList>
    </citation>
    <scope>NUCLEOTIDE SEQUENCE [LARGE SCALE GENOMIC DNA]</scope>
    <source>
        <strain evidence="2 3">NCCPB 2253</strain>
    </source>
</reference>
<dbReference type="AlphaFoldDB" id="A0AAD1AIB2"/>
<evidence type="ECO:0000313" key="2">
    <source>
        <dbReference type="EMBL" id="AZZ56906.1"/>
    </source>
</evidence>
<sequence length="113" mass="12170">MTAERLWCRVVKGPAPEDCQMWTGAIGDDGCGRSPAPSPPEPIPGSAPGRVLPTRVAVCAGLRTRYGHTVPACRSLSEMLQPSLLAPSTSRRESHRVVGRMRHFTLAYCASVK</sequence>
<dbReference type="Proteomes" id="UP000283946">
    <property type="component" value="Chromosome"/>
</dbReference>
<organism evidence="2 3">
    <name type="scientific">Rathayibacter iranicus</name>
    <dbReference type="NCBI Taxonomy" id="59737"/>
    <lineage>
        <taxon>Bacteria</taxon>
        <taxon>Bacillati</taxon>
        <taxon>Actinomycetota</taxon>
        <taxon>Actinomycetes</taxon>
        <taxon>Micrococcales</taxon>
        <taxon>Microbacteriaceae</taxon>
        <taxon>Rathayibacter</taxon>
    </lineage>
</organism>
<gene>
    <name evidence="2" type="ORF">C7V51_14240</name>
</gene>
<evidence type="ECO:0000313" key="3">
    <source>
        <dbReference type="Proteomes" id="UP000283946"/>
    </source>
</evidence>
<evidence type="ECO:0000256" key="1">
    <source>
        <dbReference type="SAM" id="MobiDB-lite"/>
    </source>
</evidence>
<proteinExistence type="predicted"/>
<feature type="region of interest" description="Disordered" evidence="1">
    <location>
        <begin position="30"/>
        <end position="49"/>
    </location>
</feature>
<accession>A0AAD1AIB2</accession>
<protein>
    <submittedName>
        <fullName evidence="2">Uncharacterized protein</fullName>
    </submittedName>
</protein>
<feature type="compositionally biased region" description="Pro residues" evidence="1">
    <location>
        <begin position="36"/>
        <end position="45"/>
    </location>
</feature>